<accession>H6RJN7</accession>
<dbReference type="AlphaFoldDB" id="H6RJN7"/>
<dbReference type="STRING" id="1146883.BLASA_1409"/>
<feature type="domain" description="Fumarylacetoacetase-like C-terminal" evidence="3">
    <location>
        <begin position="94"/>
        <end position="288"/>
    </location>
</feature>
<proteinExistence type="inferred from homology"/>
<sequence>MARAEPALTLARFVGPGSDRARVGAVVGDEVFPLAVGGLAELLHLSATDILALVTEACAAGPGEPAAAQQWLPPVEGVMEVWAAGVTYARSLDARVEESQRGSVYEQVYLSERPELFFKAVPWRVVSDGEPVAVRADSWSSAPEPELAVLTNAAGEVMGYTVCNDVSSRSIEGENPLYLPQAKVYAGSCAVGALITPWWEVPNPYDLQIVMTIHRDGMPVFSGSTSTALLKRRIEDLVAWLYAEQDFPDGAVLSTGTALVPDLSLTLSAGDRVEITIPGVGRLDNPVVEGKRAMSWLIPGQHRSSPEGVWPPSRR</sequence>
<dbReference type="HOGENOM" id="CLU_078481_0_0_11"/>
<reference evidence="5" key="2">
    <citation type="submission" date="2012-02" db="EMBL/GenBank/DDBJ databases">
        <title>Complete genome sequence of Blastococcus saxobsidens strain DD2.</title>
        <authorList>
            <person name="Genoscope."/>
        </authorList>
    </citation>
    <scope>NUCLEOTIDE SEQUENCE [LARGE SCALE GENOMIC DNA]</scope>
    <source>
        <strain evidence="5">DD2</strain>
    </source>
</reference>
<comment type="similarity">
    <text evidence="1">Belongs to the FAH family.</text>
</comment>
<evidence type="ECO:0000256" key="1">
    <source>
        <dbReference type="ARBA" id="ARBA00010211"/>
    </source>
</evidence>
<reference evidence="4 5" key="1">
    <citation type="journal article" date="2012" name="J. Bacteriol.">
        <title>Genome Sequence of Blastococcus saxobsidens DD2, a Stone-Inhabiting Bacterium.</title>
        <authorList>
            <person name="Chouaia B."/>
            <person name="Crotti E."/>
            <person name="Brusetti L."/>
            <person name="Daffonchio D."/>
            <person name="Essoussi I."/>
            <person name="Nouioui I."/>
            <person name="Sbissi I."/>
            <person name="Ghodhbane-Gtari F."/>
            <person name="Gtari M."/>
            <person name="Vacherie B."/>
            <person name="Barbe V."/>
            <person name="Medigue C."/>
            <person name="Gury J."/>
            <person name="Pujic P."/>
            <person name="Normand P."/>
        </authorList>
    </citation>
    <scope>NUCLEOTIDE SEQUENCE [LARGE SCALE GENOMIC DNA]</scope>
    <source>
        <strain evidence="4 5">DD2</strain>
    </source>
</reference>
<organism evidence="4 5">
    <name type="scientific">Blastococcus saxobsidens (strain DD2)</name>
    <dbReference type="NCBI Taxonomy" id="1146883"/>
    <lineage>
        <taxon>Bacteria</taxon>
        <taxon>Bacillati</taxon>
        <taxon>Actinomycetota</taxon>
        <taxon>Actinomycetes</taxon>
        <taxon>Geodermatophilales</taxon>
        <taxon>Geodermatophilaceae</taxon>
        <taxon>Blastococcus</taxon>
    </lineage>
</organism>
<dbReference type="SUPFAM" id="SSF56529">
    <property type="entry name" value="FAH"/>
    <property type="match status" value="1"/>
</dbReference>
<keyword evidence="2" id="KW-0479">Metal-binding</keyword>
<dbReference type="GO" id="GO:0044281">
    <property type="term" value="P:small molecule metabolic process"/>
    <property type="evidence" value="ECO:0007669"/>
    <property type="project" value="UniProtKB-ARBA"/>
</dbReference>
<keyword evidence="5" id="KW-1185">Reference proteome</keyword>
<dbReference type="EMBL" id="FO117623">
    <property type="protein sequence ID" value="CCG02342.1"/>
    <property type="molecule type" value="Genomic_DNA"/>
</dbReference>
<protein>
    <submittedName>
        <fullName evidence="4">Fumarylacetoacetate (FAA) hydrolase family protein</fullName>
    </submittedName>
</protein>
<dbReference type="OrthoDB" id="9779415at2"/>
<dbReference type="Proteomes" id="UP000007517">
    <property type="component" value="Chromosome"/>
</dbReference>
<dbReference type="InterPro" id="IPR051121">
    <property type="entry name" value="FAH"/>
</dbReference>
<dbReference type="RefSeq" id="WP_014375239.1">
    <property type="nucleotide sequence ID" value="NC_016943.1"/>
</dbReference>
<evidence type="ECO:0000313" key="5">
    <source>
        <dbReference type="Proteomes" id="UP000007517"/>
    </source>
</evidence>
<dbReference type="InterPro" id="IPR011234">
    <property type="entry name" value="Fumarylacetoacetase-like_C"/>
</dbReference>
<dbReference type="PANTHER" id="PTHR42796">
    <property type="entry name" value="FUMARYLACETOACETATE HYDROLASE DOMAIN-CONTAINING PROTEIN 2A-RELATED"/>
    <property type="match status" value="1"/>
</dbReference>
<dbReference type="GO" id="GO:0016787">
    <property type="term" value="F:hydrolase activity"/>
    <property type="evidence" value="ECO:0007669"/>
    <property type="project" value="UniProtKB-KW"/>
</dbReference>
<dbReference type="KEGG" id="bsd:BLASA_1409"/>
<dbReference type="Gene3D" id="3.90.850.10">
    <property type="entry name" value="Fumarylacetoacetase-like, C-terminal domain"/>
    <property type="match status" value="1"/>
</dbReference>
<dbReference type="InterPro" id="IPR036663">
    <property type="entry name" value="Fumarylacetoacetase_C_sf"/>
</dbReference>
<evidence type="ECO:0000259" key="3">
    <source>
        <dbReference type="Pfam" id="PF01557"/>
    </source>
</evidence>
<dbReference type="GO" id="GO:0046872">
    <property type="term" value="F:metal ion binding"/>
    <property type="evidence" value="ECO:0007669"/>
    <property type="project" value="UniProtKB-KW"/>
</dbReference>
<gene>
    <name evidence="4" type="ordered locus">BLASA_1409</name>
</gene>
<name>H6RJN7_BLASD</name>
<evidence type="ECO:0000256" key="2">
    <source>
        <dbReference type="ARBA" id="ARBA00022723"/>
    </source>
</evidence>
<dbReference type="PANTHER" id="PTHR42796:SF7">
    <property type="entry name" value="2-DEHYDRO-3-DEOXY-D-ARABINONATE DEHYDRATASE"/>
    <property type="match status" value="1"/>
</dbReference>
<dbReference type="eggNOG" id="COG3970">
    <property type="taxonomic scope" value="Bacteria"/>
</dbReference>
<evidence type="ECO:0000313" key="4">
    <source>
        <dbReference type="EMBL" id="CCG02342.1"/>
    </source>
</evidence>
<dbReference type="Pfam" id="PF01557">
    <property type="entry name" value="FAA_hydrolase"/>
    <property type="match status" value="1"/>
</dbReference>
<keyword evidence="4" id="KW-0378">Hydrolase</keyword>